<evidence type="ECO:0000259" key="5">
    <source>
        <dbReference type="Pfam" id="PF04082"/>
    </source>
</evidence>
<dbReference type="InterPro" id="IPR014710">
    <property type="entry name" value="RmlC-like_jellyroll"/>
</dbReference>
<feature type="compositionally biased region" description="Gly residues" evidence="4">
    <location>
        <begin position="1033"/>
        <end position="1052"/>
    </location>
</feature>
<evidence type="ECO:0000256" key="3">
    <source>
        <dbReference type="ARBA" id="ARBA00023242"/>
    </source>
</evidence>
<dbReference type="PANTHER" id="PTHR47424:SF15">
    <property type="entry name" value="ZN(II)2CYS6 TRANSCRIPTION FACTOR (EUROFUNG)"/>
    <property type="match status" value="1"/>
</dbReference>
<dbReference type="SUPFAM" id="SSF51182">
    <property type="entry name" value="RmlC-like cupins"/>
    <property type="match status" value="1"/>
</dbReference>
<gene>
    <name evidence="7" type="ORF">BJX66DRAFT_327911</name>
</gene>
<comment type="caution">
    <text evidence="7">The sequence shown here is derived from an EMBL/GenBank/DDBJ whole genome shotgun (WGS) entry which is preliminary data.</text>
</comment>
<dbReference type="Pfam" id="PF07883">
    <property type="entry name" value="Cupin_2"/>
    <property type="match status" value="1"/>
</dbReference>
<proteinExistence type="predicted"/>
<dbReference type="CDD" id="cd02215">
    <property type="entry name" value="cupin_QDO_N_C"/>
    <property type="match status" value="1"/>
</dbReference>
<feature type="region of interest" description="Disordered" evidence="4">
    <location>
        <begin position="842"/>
        <end position="886"/>
    </location>
</feature>
<evidence type="ECO:0000256" key="1">
    <source>
        <dbReference type="ARBA" id="ARBA00023015"/>
    </source>
</evidence>
<feature type="compositionally biased region" description="Acidic residues" evidence="4">
    <location>
        <begin position="441"/>
        <end position="459"/>
    </location>
</feature>
<feature type="compositionally biased region" description="Polar residues" evidence="4">
    <location>
        <begin position="842"/>
        <end position="862"/>
    </location>
</feature>
<keyword evidence="8" id="KW-1185">Reference proteome</keyword>
<evidence type="ECO:0000259" key="6">
    <source>
        <dbReference type="Pfam" id="PF07883"/>
    </source>
</evidence>
<feature type="region of interest" description="Disordered" evidence="4">
    <location>
        <begin position="390"/>
        <end position="459"/>
    </location>
</feature>
<dbReference type="InterPro" id="IPR013096">
    <property type="entry name" value="Cupin_2"/>
</dbReference>
<evidence type="ECO:0000256" key="2">
    <source>
        <dbReference type="ARBA" id="ARBA00023163"/>
    </source>
</evidence>
<keyword evidence="3" id="KW-0539">Nucleus</keyword>
<feature type="region of interest" description="Disordered" evidence="4">
    <location>
        <begin position="487"/>
        <end position="511"/>
    </location>
</feature>
<reference evidence="7 8" key="1">
    <citation type="submission" date="2024-07" db="EMBL/GenBank/DDBJ databases">
        <title>Section-level genome sequencing and comparative genomics of Aspergillus sections Usti and Cavernicolus.</title>
        <authorList>
            <consortium name="Lawrence Berkeley National Laboratory"/>
            <person name="Nybo J.L."/>
            <person name="Vesth T.C."/>
            <person name="Theobald S."/>
            <person name="Frisvad J.C."/>
            <person name="Larsen T.O."/>
            <person name="Kjaerboelling I."/>
            <person name="Rothschild-Mancinelli K."/>
            <person name="Lyhne E.K."/>
            <person name="Kogle M.E."/>
            <person name="Barry K."/>
            <person name="Clum A."/>
            <person name="Na H."/>
            <person name="Ledsgaard L."/>
            <person name="Lin J."/>
            <person name="Lipzen A."/>
            <person name="Kuo A."/>
            <person name="Riley R."/>
            <person name="Mondo S."/>
            <person name="Labutti K."/>
            <person name="Haridas S."/>
            <person name="Pangalinan J."/>
            <person name="Salamov A.A."/>
            <person name="Simmons B.A."/>
            <person name="Magnuson J.K."/>
            <person name="Chen J."/>
            <person name="Drula E."/>
            <person name="Henrissat B."/>
            <person name="Wiebenga A."/>
            <person name="Lubbers R.J."/>
            <person name="Gomes A.C."/>
            <person name="Makela M.R."/>
            <person name="Stajich J."/>
            <person name="Grigoriev I.V."/>
            <person name="Mortensen U.H."/>
            <person name="De Vries R.P."/>
            <person name="Baker S.E."/>
            <person name="Andersen M.R."/>
        </authorList>
    </citation>
    <scope>NUCLEOTIDE SEQUENCE [LARGE SCALE GENOMIC DNA]</scope>
    <source>
        <strain evidence="7 8">CBS 209.92</strain>
    </source>
</reference>
<dbReference type="InterPro" id="IPR007219">
    <property type="entry name" value="XnlR_reg_dom"/>
</dbReference>
<name>A0ABR4FVS8_9EURO</name>
<evidence type="ECO:0000256" key="4">
    <source>
        <dbReference type="SAM" id="MobiDB-lite"/>
    </source>
</evidence>
<organism evidence="7 8">
    <name type="scientific">Aspergillus keveii</name>
    <dbReference type="NCBI Taxonomy" id="714993"/>
    <lineage>
        <taxon>Eukaryota</taxon>
        <taxon>Fungi</taxon>
        <taxon>Dikarya</taxon>
        <taxon>Ascomycota</taxon>
        <taxon>Pezizomycotina</taxon>
        <taxon>Eurotiomycetes</taxon>
        <taxon>Eurotiomycetidae</taxon>
        <taxon>Eurotiales</taxon>
        <taxon>Aspergillaceae</taxon>
        <taxon>Aspergillus</taxon>
        <taxon>Aspergillus subgen. Nidulantes</taxon>
    </lineage>
</organism>
<sequence length="1114" mass="123639">MSSFWTNTPPDARVPYAIPQLEGERITIPGSKGAFRILASSKQTNGLMAVFQSGAVLSDAPGFHYHNHAHDVFLVTKGYLKLWNGDKCRIMGPGDFAYVPPGIVHNPELLGPHTETYGLITPGDWIDFFRYISEPYEGIIVPETDNRDLKSILIPKVMAAKGKFDVVFQPNYVPPELGEWGKDDERLPEGQAPFYLRANTGPRWMLGGVLSKPFITTAQSNGVCAISSIESSSVYGEESVLSKLMTFAKVDHCLAVQEGTLGVRLEGKEEVTIREGETVVVPAGQAFSLHFRSRFVRVWSFTDGDGLESLVQRAGQTFEPVVLPETAGGWDAAVVRDLVPVRSLRGRSGLVQRRPATGAGRRNTSATSCILVRIARVQKRVEELNSKLQAAETKLSASPAHPTIDATPRSMPVDRSTLTPRTDLGEPLPGYNTNPNAGPDAEAETDTGADETSDPVEEEISELNHHTNGIEFHGSTSSVAFLGHLQKARDPQRTQDWPAAHTHAHAQSRVRPQEYSIVSTLHNAGFSPTNTAAQAQQSLSLAAVHEHNYYFDHAHVFMSGYFENIHFVHPFIDKEDFYLRAQDLWLRRTPTPDPSFVALYLSVLSFGALLRVWDEGQLGGLTRFEWSRKLFGEAQLYLNHLHFPNNLDAVQCLYLMAKICQNELNPNLAYMYLGLAIRTCLAAGFNRRPTQSNPINREMSFSLGRPDTLGMDEYHNRPLPPRDNTQYAIIPWMVDFAQIIRKVSVQIYHRRMPLVEKLHVALAIEAELDGWMASLPGWIRPEFVDGGSGEGGEAGANEGASGRNALRDPKWARRQRIVLGLRYYNVKMLLFRPFLNHYTSRTQSKGQAQHQSQGRRLSVQDQGHTHPALSSAADQPDEFTSTSPSTSTSDILITQVIRKCLDAAERTIAVMHDIYRLHTFFRCWWYNTTYITFATSTLLLPLSRPGFNLNLDHELDSTRPEDMTYTQASTHNNRLSSLHNSVRKAIDILEATDESVVARKSAEIIRYYLREFEERDRDRDRGYPMDEGHGTTAAGGSGGGILQGPTGEGQLGPPGFPNGNGDDAFNAGYGHAMDESGDGLGIPEWAYGFGFPDCSFEGVARFFDDLGGLPVLDE</sequence>
<dbReference type="CDD" id="cd12148">
    <property type="entry name" value="fungal_TF_MHR"/>
    <property type="match status" value="1"/>
</dbReference>
<dbReference type="InterPro" id="IPR051127">
    <property type="entry name" value="Fungal_SecMet_Regulators"/>
</dbReference>
<keyword evidence="1" id="KW-0805">Transcription regulation</keyword>
<dbReference type="EMBL" id="JBFTWV010000098">
    <property type="protein sequence ID" value="KAL2787368.1"/>
    <property type="molecule type" value="Genomic_DNA"/>
</dbReference>
<dbReference type="Gene3D" id="2.60.120.10">
    <property type="entry name" value="Jelly Rolls"/>
    <property type="match status" value="2"/>
</dbReference>
<evidence type="ECO:0000313" key="7">
    <source>
        <dbReference type="EMBL" id="KAL2787368.1"/>
    </source>
</evidence>
<evidence type="ECO:0008006" key="9">
    <source>
        <dbReference type="Google" id="ProtNLM"/>
    </source>
</evidence>
<dbReference type="Proteomes" id="UP001610563">
    <property type="component" value="Unassembled WGS sequence"/>
</dbReference>
<feature type="domain" description="Xylanolytic transcriptional activator regulatory" evidence="5">
    <location>
        <begin position="561"/>
        <end position="693"/>
    </location>
</feature>
<accession>A0ABR4FVS8</accession>
<evidence type="ECO:0000313" key="8">
    <source>
        <dbReference type="Proteomes" id="UP001610563"/>
    </source>
</evidence>
<feature type="region of interest" description="Disordered" evidence="4">
    <location>
        <begin position="1018"/>
        <end position="1063"/>
    </location>
</feature>
<dbReference type="InterPro" id="IPR011051">
    <property type="entry name" value="RmlC_Cupin_sf"/>
</dbReference>
<protein>
    <recommendedName>
        <fullName evidence="9">RmlC-like cupin</fullName>
    </recommendedName>
</protein>
<feature type="domain" description="Cupin type-2" evidence="6">
    <location>
        <begin position="61"/>
        <end position="108"/>
    </location>
</feature>
<dbReference type="PANTHER" id="PTHR47424">
    <property type="entry name" value="REGULATORY PROTEIN GAL4"/>
    <property type="match status" value="1"/>
</dbReference>
<feature type="compositionally biased region" description="Basic and acidic residues" evidence="4">
    <location>
        <begin position="1018"/>
        <end position="1029"/>
    </location>
</feature>
<keyword evidence="2" id="KW-0804">Transcription</keyword>
<dbReference type="Pfam" id="PF04082">
    <property type="entry name" value="Fungal_trans"/>
    <property type="match status" value="1"/>
</dbReference>